<dbReference type="Proteomes" id="UP000769528">
    <property type="component" value="Unassembled WGS sequence"/>
</dbReference>
<dbReference type="EMBL" id="JAEUBF010000772">
    <property type="protein sequence ID" value="KAH3675460.1"/>
    <property type="molecule type" value="Genomic_DNA"/>
</dbReference>
<reference evidence="2" key="2">
    <citation type="submission" date="2021-01" db="EMBL/GenBank/DDBJ databases">
        <authorList>
            <person name="Schikora-Tamarit M.A."/>
        </authorList>
    </citation>
    <scope>NUCLEOTIDE SEQUENCE</scope>
    <source>
        <strain evidence="2">CBS6341</strain>
    </source>
</reference>
<gene>
    <name evidence="2" type="ORF">WICMUC_002749</name>
</gene>
<comment type="caution">
    <text evidence="2">The sequence shown here is derived from an EMBL/GenBank/DDBJ whole genome shotgun (WGS) entry which is preliminary data.</text>
</comment>
<evidence type="ECO:0000313" key="2">
    <source>
        <dbReference type="EMBL" id="KAH3675460.1"/>
    </source>
</evidence>
<accession>A0A9P8PPS3</accession>
<keyword evidence="1" id="KW-1133">Transmembrane helix</keyword>
<evidence type="ECO:0000313" key="3">
    <source>
        <dbReference type="Proteomes" id="UP000769528"/>
    </source>
</evidence>
<evidence type="ECO:0000256" key="1">
    <source>
        <dbReference type="SAM" id="Phobius"/>
    </source>
</evidence>
<keyword evidence="1" id="KW-0472">Membrane</keyword>
<name>A0A9P8PPS3_9ASCO</name>
<protein>
    <submittedName>
        <fullName evidence="2">Uncharacterized protein</fullName>
    </submittedName>
</protein>
<proteinExistence type="predicted"/>
<keyword evidence="3" id="KW-1185">Reference proteome</keyword>
<reference evidence="2" key="1">
    <citation type="journal article" date="2021" name="Open Biol.">
        <title>Shared evolutionary footprints suggest mitochondrial oxidative damage underlies multiple complex I losses in fungi.</title>
        <authorList>
            <person name="Schikora-Tamarit M.A."/>
            <person name="Marcet-Houben M."/>
            <person name="Nosek J."/>
            <person name="Gabaldon T."/>
        </authorList>
    </citation>
    <scope>NUCLEOTIDE SEQUENCE</scope>
    <source>
        <strain evidence="2">CBS6341</strain>
    </source>
</reference>
<dbReference type="AlphaFoldDB" id="A0A9P8PPS3"/>
<keyword evidence="1" id="KW-0812">Transmembrane</keyword>
<organism evidence="2 3">
    <name type="scientific">Wickerhamomyces mucosus</name>
    <dbReference type="NCBI Taxonomy" id="1378264"/>
    <lineage>
        <taxon>Eukaryota</taxon>
        <taxon>Fungi</taxon>
        <taxon>Dikarya</taxon>
        <taxon>Ascomycota</taxon>
        <taxon>Saccharomycotina</taxon>
        <taxon>Saccharomycetes</taxon>
        <taxon>Phaffomycetales</taxon>
        <taxon>Wickerhamomycetaceae</taxon>
        <taxon>Wickerhamomyces</taxon>
    </lineage>
</organism>
<feature type="transmembrane region" description="Helical" evidence="1">
    <location>
        <begin position="35"/>
        <end position="57"/>
    </location>
</feature>
<sequence length="89" mass="9388">MQILYFYQCHLGSRRSLVIVVTVGVVLVNEAVNEAVIVVAVVDFVVVAVVVVVVIVFDAAIVNSAVGLELGVVGCYLDLGSLIENLVSD</sequence>